<sequence length="93" mass="9474">MAESIPTTSDFVKAMVIATDQVEALLAAYGANPGAGPLPLGEGYTLDVGRSSLFAERKRAHDKPRAAAAGRAKAVRVVWRAGHAAGGSDGGDP</sequence>
<protein>
    <submittedName>
        <fullName evidence="1">Uncharacterized protein</fullName>
    </submittedName>
</protein>
<dbReference type="RefSeq" id="WP_142585885.1">
    <property type="nucleotide sequence ID" value="NZ_CABFPH010000137.1"/>
</dbReference>
<dbReference type="Proteomes" id="UP000410984">
    <property type="component" value="Unassembled WGS sequence"/>
</dbReference>
<dbReference type="AlphaFoldDB" id="A0A509EKA0"/>
<keyword evidence="2" id="KW-1185">Reference proteome</keyword>
<dbReference type="EMBL" id="CABFPH010000137">
    <property type="protein sequence ID" value="VUD74588.1"/>
    <property type="molecule type" value="Genomic_DNA"/>
</dbReference>
<evidence type="ECO:0000313" key="2">
    <source>
        <dbReference type="Proteomes" id="UP000410984"/>
    </source>
</evidence>
<name>A0A509EKA0_9HYPH</name>
<reference evidence="1 2" key="1">
    <citation type="submission" date="2019-06" db="EMBL/GenBank/DDBJ databases">
        <authorList>
            <person name="Rodrigo-Torres L."/>
            <person name="Arahal R. D."/>
            <person name="Lucena T."/>
        </authorList>
    </citation>
    <scope>NUCLEOTIDE SEQUENCE [LARGE SCALE GENOMIC DNA]</scope>
    <source>
        <strain evidence="1 2">SB0023/3</strain>
    </source>
</reference>
<organism evidence="1 2">
    <name type="scientific">Methylobacterium symbioticum</name>
    <dbReference type="NCBI Taxonomy" id="2584084"/>
    <lineage>
        <taxon>Bacteria</taxon>
        <taxon>Pseudomonadati</taxon>
        <taxon>Pseudomonadota</taxon>
        <taxon>Alphaproteobacteria</taxon>
        <taxon>Hyphomicrobiales</taxon>
        <taxon>Methylobacteriaceae</taxon>
        <taxon>Methylobacterium</taxon>
    </lineage>
</organism>
<evidence type="ECO:0000313" key="1">
    <source>
        <dbReference type="EMBL" id="VUD74588.1"/>
    </source>
</evidence>
<proteinExistence type="predicted"/>
<accession>A0A509EKA0</accession>
<gene>
    <name evidence="1" type="ORF">MET9862_05220</name>
</gene>